<accession>A0A1G1KVF8</accession>
<gene>
    <name evidence="1" type="ORF">A3G33_00360</name>
</gene>
<dbReference type="EMBL" id="MHFR01000047">
    <property type="protein sequence ID" value="OGW96870.1"/>
    <property type="molecule type" value="Genomic_DNA"/>
</dbReference>
<dbReference type="Gene3D" id="3.30.460.40">
    <property type="match status" value="1"/>
</dbReference>
<protein>
    <submittedName>
        <fullName evidence="1">Uncharacterized protein</fullName>
    </submittedName>
</protein>
<dbReference type="SUPFAM" id="SSF81301">
    <property type="entry name" value="Nucleotidyltransferase"/>
    <property type="match status" value="1"/>
</dbReference>
<proteinExistence type="predicted"/>
<comment type="caution">
    <text evidence="1">The sequence shown here is derived from an EMBL/GenBank/DDBJ whole genome shotgun (WGS) entry which is preliminary data.</text>
</comment>
<dbReference type="InterPro" id="IPR039498">
    <property type="entry name" value="NTP_transf_5"/>
</dbReference>
<evidence type="ECO:0000313" key="2">
    <source>
        <dbReference type="Proteomes" id="UP000178187"/>
    </source>
</evidence>
<organism evidence="1 2">
    <name type="scientific">Candidatus Danuiimicrobium aquiferis</name>
    <dbReference type="NCBI Taxonomy" id="1801832"/>
    <lineage>
        <taxon>Bacteria</taxon>
        <taxon>Pseudomonadati</taxon>
        <taxon>Candidatus Omnitrophota</taxon>
        <taxon>Candidatus Danuiimicrobium</taxon>
    </lineage>
</organism>
<name>A0A1G1KVF8_9BACT</name>
<dbReference type="InterPro" id="IPR043519">
    <property type="entry name" value="NT_sf"/>
</dbReference>
<dbReference type="Pfam" id="PF14907">
    <property type="entry name" value="NTP_transf_5"/>
    <property type="match status" value="1"/>
</dbReference>
<sequence>MKYVDVFDLITTELRIANIPFVLIGGFAVNYYQATRMTADVDILMTEKDFIEILPVLEQEGYKVDVKNDLFVRLSSRVSNWMDLDVIFVDRDTLAGMIKDGKEIEMQGKRIFVPSLEHLIALKLHSLKHNQQGREYKDMGDILELIKRNRLDIHSDRFHELCLKYGTEELYRKIAEYIKT</sequence>
<dbReference type="AlphaFoldDB" id="A0A1G1KVF8"/>
<dbReference type="Proteomes" id="UP000178187">
    <property type="component" value="Unassembled WGS sequence"/>
</dbReference>
<reference evidence="1 2" key="1">
    <citation type="journal article" date="2016" name="Nat. Commun.">
        <title>Thousands of microbial genomes shed light on interconnected biogeochemical processes in an aquifer system.</title>
        <authorList>
            <person name="Anantharaman K."/>
            <person name="Brown C.T."/>
            <person name="Hug L.A."/>
            <person name="Sharon I."/>
            <person name="Castelle C.J."/>
            <person name="Probst A.J."/>
            <person name="Thomas B.C."/>
            <person name="Singh A."/>
            <person name="Wilkins M.J."/>
            <person name="Karaoz U."/>
            <person name="Brodie E.L."/>
            <person name="Williams K.H."/>
            <person name="Hubbard S.S."/>
            <person name="Banfield J.F."/>
        </authorList>
    </citation>
    <scope>NUCLEOTIDE SEQUENCE [LARGE SCALE GENOMIC DNA]</scope>
</reference>
<evidence type="ECO:0000313" key="1">
    <source>
        <dbReference type="EMBL" id="OGW96870.1"/>
    </source>
</evidence>